<organism evidence="1 2">
    <name type="scientific">Trifolium pratense</name>
    <name type="common">Red clover</name>
    <dbReference type="NCBI Taxonomy" id="57577"/>
    <lineage>
        <taxon>Eukaryota</taxon>
        <taxon>Viridiplantae</taxon>
        <taxon>Streptophyta</taxon>
        <taxon>Embryophyta</taxon>
        <taxon>Tracheophyta</taxon>
        <taxon>Spermatophyta</taxon>
        <taxon>Magnoliopsida</taxon>
        <taxon>eudicotyledons</taxon>
        <taxon>Gunneridae</taxon>
        <taxon>Pentapetalae</taxon>
        <taxon>rosids</taxon>
        <taxon>fabids</taxon>
        <taxon>Fabales</taxon>
        <taxon>Fabaceae</taxon>
        <taxon>Papilionoideae</taxon>
        <taxon>50 kb inversion clade</taxon>
        <taxon>NPAAA clade</taxon>
        <taxon>Hologalegina</taxon>
        <taxon>IRL clade</taxon>
        <taxon>Trifolieae</taxon>
        <taxon>Trifolium</taxon>
    </lineage>
</organism>
<protein>
    <submittedName>
        <fullName evidence="1">Uncharacterized protein</fullName>
    </submittedName>
</protein>
<gene>
    <name evidence="1" type="ORF">L195_g063834</name>
</gene>
<dbReference type="EMBL" id="ASHM01222389">
    <property type="protein sequence ID" value="PNX68120.1"/>
    <property type="molecule type" value="Genomic_DNA"/>
</dbReference>
<name>A0A2K3KPB0_TRIPR</name>
<proteinExistence type="predicted"/>
<evidence type="ECO:0000313" key="1">
    <source>
        <dbReference type="EMBL" id="PNX68120.1"/>
    </source>
</evidence>
<dbReference type="AlphaFoldDB" id="A0A2K3KPB0"/>
<accession>A0A2K3KPB0</accession>
<sequence>ELSSVTKARISVTAPWKLCSGSMELCTESLLHIIPKLMDKLKSRTGRLSKF</sequence>
<reference evidence="1 2" key="2">
    <citation type="journal article" date="2017" name="Front. Plant Sci.">
        <title>Gene Classification and Mining of Molecular Markers Useful in Red Clover (Trifolium pratense) Breeding.</title>
        <authorList>
            <person name="Istvanek J."/>
            <person name="Dluhosova J."/>
            <person name="Dluhos P."/>
            <person name="Patkova L."/>
            <person name="Nedelnik J."/>
            <person name="Repkova J."/>
        </authorList>
    </citation>
    <scope>NUCLEOTIDE SEQUENCE [LARGE SCALE GENOMIC DNA]</scope>
    <source>
        <strain evidence="2">cv. Tatra</strain>
        <tissue evidence="1">Young leaves</tissue>
    </source>
</reference>
<reference evidence="1 2" key="1">
    <citation type="journal article" date="2014" name="Am. J. Bot.">
        <title>Genome assembly and annotation for red clover (Trifolium pratense; Fabaceae).</title>
        <authorList>
            <person name="Istvanek J."/>
            <person name="Jaros M."/>
            <person name="Krenek A."/>
            <person name="Repkova J."/>
        </authorList>
    </citation>
    <scope>NUCLEOTIDE SEQUENCE [LARGE SCALE GENOMIC DNA]</scope>
    <source>
        <strain evidence="2">cv. Tatra</strain>
        <tissue evidence="1">Young leaves</tissue>
    </source>
</reference>
<evidence type="ECO:0000313" key="2">
    <source>
        <dbReference type="Proteomes" id="UP000236291"/>
    </source>
</evidence>
<dbReference type="Proteomes" id="UP000236291">
    <property type="component" value="Unassembled WGS sequence"/>
</dbReference>
<comment type="caution">
    <text evidence="1">The sequence shown here is derived from an EMBL/GenBank/DDBJ whole genome shotgun (WGS) entry which is preliminary data.</text>
</comment>
<feature type="non-terminal residue" evidence="1">
    <location>
        <position position="1"/>
    </location>
</feature>